<gene>
    <name evidence="2" type="ORF">HO173_004939</name>
</gene>
<keyword evidence="3" id="KW-1185">Reference proteome</keyword>
<dbReference type="Proteomes" id="UP000578531">
    <property type="component" value="Unassembled WGS sequence"/>
</dbReference>
<evidence type="ECO:0000256" key="1">
    <source>
        <dbReference type="SAM" id="MobiDB-lite"/>
    </source>
</evidence>
<feature type="compositionally biased region" description="Acidic residues" evidence="1">
    <location>
        <begin position="52"/>
        <end position="61"/>
    </location>
</feature>
<dbReference type="GeneID" id="59286603"/>
<dbReference type="RefSeq" id="XP_037165981.1">
    <property type="nucleotide sequence ID" value="XM_037306857.1"/>
</dbReference>
<name>A0A8H6L5Q7_9LECA</name>
<evidence type="ECO:0000313" key="2">
    <source>
        <dbReference type="EMBL" id="KAF6236648.1"/>
    </source>
</evidence>
<feature type="compositionally biased region" description="Basic and acidic residues" evidence="1">
    <location>
        <begin position="39"/>
        <end position="51"/>
    </location>
</feature>
<evidence type="ECO:0000313" key="3">
    <source>
        <dbReference type="Proteomes" id="UP000578531"/>
    </source>
</evidence>
<sequence>MFQAILAPIDPPAVPADSDASSSSSDDSDASDPFANFDEEGKAEKDNGDEKIGEEEGGEEDERARGLPAPHARLGFGPVIVNNVLAGSLRYSSTPATSAASRQRSSPLPIFSVPPCGLPQLLSGHGAPSDA</sequence>
<organism evidence="2 3">
    <name type="scientific">Letharia columbiana</name>
    <dbReference type="NCBI Taxonomy" id="112416"/>
    <lineage>
        <taxon>Eukaryota</taxon>
        <taxon>Fungi</taxon>
        <taxon>Dikarya</taxon>
        <taxon>Ascomycota</taxon>
        <taxon>Pezizomycotina</taxon>
        <taxon>Lecanoromycetes</taxon>
        <taxon>OSLEUM clade</taxon>
        <taxon>Lecanoromycetidae</taxon>
        <taxon>Lecanorales</taxon>
        <taxon>Lecanorineae</taxon>
        <taxon>Parmeliaceae</taxon>
        <taxon>Letharia</taxon>
    </lineage>
</organism>
<dbReference type="AlphaFoldDB" id="A0A8H6L5Q7"/>
<feature type="region of interest" description="Disordered" evidence="1">
    <location>
        <begin position="1"/>
        <end position="74"/>
    </location>
</feature>
<accession>A0A8H6L5Q7</accession>
<reference evidence="2 3" key="1">
    <citation type="journal article" date="2020" name="Genomics">
        <title>Complete, high-quality genomes from long-read metagenomic sequencing of two wolf lichen thalli reveals enigmatic genome architecture.</title>
        <authorList>
            <person name="McKenzie S.K."/>
            <person name="Walston R.F."/>
            <person name="Allen J.L."/>
        </authorList>
    </citation>
    <scope>NUCLEOTIDE SEQUENCE [LARGE SCALE GENOMIC DNA]</scope>
    <source>
        <strain evidence="2">WasteWater2</strain>
    </source>
</reference>
<proteinExistence type="predicted"/>
<dbReference type="EMBL" id="JACCJC010000017">
    <property type="protein sequence ID" value="KAF6236648.1"/>
    <property type="molecule type" value="Genomic_DNA"/>
</dbReference>
<comment type="caution">
    <text evidence="2">The sequence shown here is derived from an EMBL/GenBank/DDBJ whole genome shotgun (WGS) entry which is preliminary data.</text>
</comment>
<protein>
    <submittedName>
        <fullName evidence="2">Uncharacterized protein</fullName>
    </submittedName>
</protein>
<feature type="compositionally biased region" description="Low complexity" evidence="1">
    <location>
        <begin position="15"/>
        <end position="25"/>
    </location>
</feature>